<reference evidence="1 4" key="2">
    <citation type="journal article" date="2018" name="FEMS Microbiol. Ecol.">
        <title>Co-invading symbiotic mutualists of Medicago polymorpha retain high ancestral diversity and contain diverse accessory genomes.</title>
        <authorList>
            <person name="Porter S.S."/>
            <person name="Faber-Hammond J.J."/>
            <person name="Friesen M.L."/>
        </authorList>
    </citation>
    <scope>NUCLEOTIDE SEQUENCE [LARGE SCALE GENOMIC DNA]</scope>
    <source>
        <strain evidence="1 4">Str16</strain>
    </source>
</reference>
<name>A0A508WZN7_9HYPH</name>
<dbReference type="Proteomes" id="UP000507954">
    <property type="component" value="Unassembled WGS sequence"/>
</dbReference>
<dbReference type="Pfam" id="PF11066">
    <property type="entry name" value="DUF2867"/>
    <property type="match status" value="1"/>
</dbReference>
<gene>
    <name evidence="1" type="ORF">BMJ33_30620</name>
    <name evidence="2" type="ORF">EMEDMD4_370044</name>
</gene>
<evidence type="ECO:0000313" key="1">
    <source>
        <dbReference type="EMBL" id="PLT95250.1"/>
    </source>
</evidence>
<organism evidence="2 3">
    <name type="scientific">Sinorhizobium medicae</name>
    <dbReference type="NCBI Taxonomy" id="110321"/>
    <lineage>
        <taxon>Bacteria</taxon>
        <taxon>Pseudomonadati</taxon>
        <taxon>Pseudomonadota</taxon>
        <taxon>Alphaproteobacteria</taxon>
        <taxon>Hyphomicrobiales</taxon>
        <taxon>Rhizobiaceae</taxon>
        <taxon>Sinorhizobium/Ensifer group</taxon>
        <taxon>Sinorhizobium</taxon>
    </lineage>
</organism>
<dbReference type="OMA" id="IVETHNW"/>
<evidence type="ECO:0000313" key="4">
    <source>
        <dbReference type="Proteomes" id="UP001190825"/>
    </source>
</evidence>
<evidence type="ECO:0000313" key="3">
    <source>
        <dbReference type="Proteomes" id="UP000507954"/>
    </source>
</evidence>
<proteinExistence type="predicted"/>
<dbReference type="RefSeq" id="WP_012067146.1">
    <property type="nucleotide sequence ID" value="NZ_ATYC01000022.1"/>
</dbReference>
<protein>
    <recommendedName>
        <fullName evidence="5">DUF2867 domain-containing protein</fullName>
    </recommendedName>
</protein>
<dbReference type="EMBL" id="NBUC01000154">
    <property type="protein sequence ID" value="PLT95250.1"/>
    <property type="molecule type" value="Genomic_DNA"/>
</dbReference>
<reference evidence="1" key="1">
    <citation type="submission" date="2017-04" db="EMBL/GenBank/DDBJ databases">
        <authorList>
            <person name="Porter S."/>
            <person name="Friesen M.L."/>
            <person name="Faber-Hammond J."/>
        </authorList>
    </citation>
    <scope>NUCLEOTIDE SEQUENCE</scope>
    <source>
        <strain evidence="1">Str16</strain>
    </source>
</reference>
<dbReference type="Proteomes" id="UP001190825">
    <property type="component" value="Unassembled WGS sequence"/>
</dbReference>
<evidence type="ECO:0000313" key="2">
    <source>
        <dbReference type="EMBL" id="VTZ62180.1"/>
    </source>
</evidence>
<evidence type="ECO:0008006" key="5">
    <source>
        <dbReference type="Google" id="ProtNLM"/>
    </source>
</evidence>
<dbReference type="AlphaFoldDB" id="A0A508WZN7"/>
<keyword evidence="4" id="KW-1185">Reference proteome</keyword>
<dbReference type="EMBL" id="CABFNB010000103">
    <property type="protein sequence ID" value="VTZ62180.1"/>
    <property type="molecule type" value="Genomic_DNA"/>
</dbReference>
<dbReference type="InterPro" id="IPR021295">
    <property type="entry name" value="DUF2867"/>
</dbReference>
<dbReference type="GeneID" id="61610522"/>
<sequence>MRPRSVAAGLPNAWLPGADWSDRHELLVFGERMTAAEAARALGSAPGWVRSLLALRNRFASLIGLNAAAPPAHSGLIGTFPLLHSDDREAVVGYDDRHLDFRIVVDVREGPADSQIIGMTTLVRRRNLFGRLYLAAVMPFHKAIVPTLLAGVNDRSRAPVIPPA</sequence>
<reference evidence="2 3" key="3">
    <citation type="submission" date="2019-06" db="EMBL/GenBank/DDBJ databases">
        <authorList>
            <person name="Le Quere A."/>
            <person name="Colella S."/>
        </authorList>
    </citation>
    <scope>NUCLEOTIDE SEQUENCE [LARGE SCALE GENOMIC DNA]</scope>
    <source>
        <strain evidence="2">EmedicaeMD41</strain>
    </source>
</reference>
<accession>A0A508WZN7</accession>